<keyword evidence="5" id="KW-0406">Ion transport</keyword>
<keyword evidence="9" id="KW-0407">Ion channel</keyword>
<dbReference type="Proteomes" id="UP001432060">
    <property type="component" value="Chromosome"/>
</dbReference>
<evidence type="ECO:0000256" key="4">
    <source>
        <dbReference type="ARBA" id="ARBA00022989"/>
    </source>
</evidence>
<evidence type="ECO:0000256" key="7">
    <source>
        <dbReference type="ARBA" id="ARBA00023173"/>
    </source>
</evidence>
<evidence type="ECO:0000256" key="3">
    <source>
        <dbReference type="ARBA" id="ARBA00022692"/>
    </source>
</evidence>
<keyword evidence="3 10" id="KW-0812">Transmembrane</keyword>
<reference evidence="11" key="1">
    <citation type="submission" date="2022-10" db="EMBL/GenBank/DDBJ databases">
        <title>The complete genomes of actinobacterial strains from the NBC collection.</title>
        <authorList>
            <person name="Joergensen T.S."/>
            <person name="Alvarez Arevalo M."/>
            <person name="Sterndorff E.B."/>
            <person name="Faurdal D."/>
            <person name="Vuksanovic O."/>
            <person name="Mourched A.-S."/>
            <person name="Charusanti P."/>
            <person name="Shaw S."/>
            <person name="Blin K."/>
            <person name="Weber T."/>
        </authorList>
    </citation>
    <scope>NUCLEOTIDE SEQUENCE</scope>
    <source>
        <strain evidence="11">NBC_00668</strain>
    </source>
</reference>
<evidence type="ECO:0000256" key="8">
    <source>
        <dbReference type="ARBA" id="ARBA00023214"/>
    </source>
</evidence>
<feature type="transmembrane region" description="Helical" evidence="10">
    <location>
        <begin position="64"/>
        <end position="82"/>
    </location>
</feature>
<keyword evidence="4 10" id="KW-1133">Transmembrane helix</keyword>
<dbReference type="RefSeq" id="WP_329395253.1">
    <property type="nucleotide sequence ID" value="NZ_CP109019.1"/>
</dbReference>
<feature type="transmembrane region" description="Helical" evidence="10">
    <location>
        <begin position="260"/>
        <end position="279"/>
    </location>
</feature>
<feature type="transmembrane region" description="Helical" evidence="10">
    <location>
        <begin position="299"/>
        <end position="318"/>
    </location>
</feature>
<evidence type="ECO:0000256" key="9">
    <source>
        <dbReference type="ARBA" id="ARBA00023303"/>
    </source>
</evidence>
<dbReference type="Gene3D" id="1.10.3080.10">
    <property type="entry name" value="Clc chloride channel"/>
    <property type="match status" value="1"/>
</dbReference>
<comment type="subcellular location">
    <subcellularLocation>
        <location evidence="1">Membrane</location>
        <topology evidence="1">Multi-pass membrane protein</topology>
    </subcellularLocation>
</comment>
<keyword evidence="8" id="KW-0868">Chloride</keyword>
<evidence type="ECO:0000256" key="10">
    <source>
        <dbReference type="SAM" id="Phobius"/>
    </source>
</evidence>
<evidence type="ECO:0000256" key="5">
    <source>
        <dbReference type="ARBA" id="ARBA00023065"/>
    </source>
</evidence>
<dbReference type="PANTHER" id="PTHR43427">
    <property type="entry name" value="CHLORIDE CHANNEL PROTEIN CLC-E"/>
    <property type="match status" value="1"/>
</dbReference>
<feature type="transmembrane region" description="Helical" evidence="10">
    <location>
        <begin position="229"/>
        <end position="248"/>
    </location>
</feature>
<protein>
    <submittedName>
        <fullName evidence="11">Chloride channel protein</fullName>
    </submittedName>
</protein>
<evidence type="ECO:0000313" key="12">
    <source>
        <dbReference type="Proteomes" id="UP001432060"/>
    </source>
</evidence>
<dbReference type="Pfam" id="PF00654">
    <property type="entry name" value="Voltage_CLC"/>
    <property type="match status" value="1"/>
</dbReference>
<dbReference type="PANTHER" id="PTHR43427:SF6">
    <property type="entry name" value="CHLORIDE CHANNEL PROTEIN CLC-E"/>
    <property type="match status" value="1"/>
</dbReference>
<keyword evidence="6 10" id="KW-0472">Membrane</keyword>
<keyword evidence="7" id="KW-0869">Chloride channel</keyword>
<evidence type="ECO:0000256" key="6">
    <source>
        <dbReference type="ARBA" id="ARBA00023136"/>
    </source>
</evidence>
<feature type="transmembrane region" description="Helical" evidence="10">
    <location>
        <begin position="330"/>
        <end position="348"/>
    </location>
</feature>
<gene>
    <name evidence="11" type="ORF">OG515_02565</name>
</gene>
<feature type="transmembrane region" description="Helical" evidence="10">
    <location>
        <begin position="12"/>
        <end position="36"/>
    </location>
</feature>
<feature type="transmembrane region" description="Helical" evidence="10">
    <location>
        <begin position="102"/>
        <end position="121"/>
    </location>
</feature>
<dbReference type="InterPro" id="IPR001807">
    <property type="entry name" value="ClC"/>
</dbReference>
<organism evidence="11 12">
    <name type="scientific">Streptomyces melanogenes</name>
    <dbReference type="NCBI Taxonomy" id="67326"/>
    <lineage>
        <taxon>Bacteria</taxon>
        <taxon>Bacillati</taxon>
        <taxon>Actinomycetota</taxon>
        <taxon>Actinomycetes</taxon>
        <taxon>Kitasatosporales</taxon>
        <taxon>Streptomycetaceae</taxon>
        <taxon>Streptomyces</taxon>
    </lineage>
</organism>
<dbReference type="EMBL" id="CP109019">
    <property type="protein sequence ID" value="WUT81146.1"/>
    <property type="molecule type" value="Genomic_DNA"/>
</dbReference>
<feature type="transmembrane region" description="Helical" evidence="10">
    <location>
        <begin position="186"/>
        <end position="209"/>
    </location>
</feature>
<feature type="transmembrane region" description="Helical" evidence="10">
    <location>
        <begin position="154"/>
        <end position="179"/>
    </location>
</feature>
<dbReference type="SUPFAM" id="SSF81340">
    <property type="entry name" value="Clc chloride channel"/>
    <property type="match status" value="1"/>
</dbReference>
<dbReference type="InterPro" id="IPR050368">
    <property type="entry name" value="ClC-type_chloride_channel"/>
</dbReference>
<dbReference type="PRINTS" id="PR00762">
    <property type="entry name" value="CLCHANNEL"/>
</dbReference>
<sequence>MASGSRGGAQLFRFGLVTMVVGVGAGASGGLLALLLHTVQHLAYGYSNGPFLAAVEASSPWRRLLMMGLAGVVAGVGWWALYRFARPLVNIEDAIRARRPRMPAFTTLCHALLQVVTVGLGSPLGREVAPRQAAAAFATAVCARAGLSGRQAQVLVACAAGGGLAAVYDVPLGATVFTLEVLLGTWAVGAVVPAALVAAVATLVSWSVLSDEPAYPLPDLTVGAPTITWSVLVGPVIGVGAHLFSRTCAAARAHAPRGPALLLTAPAAFLLFGLLAIPYPQILGNGKAPTEVAFGTQPALTLAAVLLALRLVIVVLSLRAGAAGGLLTPSVANGALFGALAGGGWAVLWPGDSLAAYAVVGAGAFLAAAQRMPLTAVVLILEFTDAQLDLVVPVLLAVGGAMATEGVCVRRGGGARTRPSRRMYP</sequence>
<evidence type="ECO:0000256" key="2">
    <source>
        <dbReference type="ARBA" id="ARBA00022448"/>
    </source>
</evidence>
<feature type="transmembrane region" description="Helical" evidence="10">
    <location>
        <begin position="354"/>
        <end position="381"/>
    </location>
</feature>
<keyword evidence="12" id="KW-1185">Reference proteome</keyword>
<name>A0ABZ1XDN6_9ACTN</name>
<evidence type="ECO:0000256" key="1">
    <source>
        <dbReference type="ARBA" id="ARBA00004141"/>
    </source>
</evidence>
<evidence type="ECO:0000313" key="11">
    <source>
        <dbReference type="EMBL" id="WUT81146.1"/>
    </source>
</evidence>
<accession>A0ABZ1XDN6</accession>
<dbReference type="InterPro" id="IPR014743">
    <property type="entry name" value="Cl-channel_core"/>
</dbReference>
<proteinExistence type="predicted"/>
<keyword evidence="2" id="KW-0813">Transport</keyword>